<dbReference type="EMBL" id="OA884732">
    <property type="protein sequence ID" value="CAD7281219.1"/>
    <property type="molecule type" value="Genomic_DNA"/>
</dbReference>
<evidence type="ECO:0000256" key="1">
    <source>
        <dbReference type="SAM" id="MobiDB-lite"/>
    </source>
</evidence>
<protein>
    <submittedName>
        <fullName evidence="2">Uncharacterized protein</fullName>
    </submittedName>
</protein>
<organism evidence="2">
    <name type="scientific">Notodromas monacha</name>
    <dbReference type="NCBI Taxonomy" id="399045"/>
    <lineage>
        <taxon>Eukaryota</taxon>
        <taxon>Metazoa</taxon>
        <taxon>Ecdysozoa</taxon>
        <taxon>Arthropoda</taxon>
        <taxon>Crustacea</taxon>
        <taxon>Oligostraca</taxon>
        <taxon>Ostracoda</taxon>
        <taxon>Podocopa</taxon>
        <taxon>Podocopida</taxon>
        <taxon>Cypridocopina</taxon>
        <taxon>Cypridoidea</taxon>
        <taxon>Cyprididae</taxon>
        <taxon>Notodromas</taxon>
    </lineage>
</organism>
<gene>
    <name evidence="2" type="ORF">NMOB1V02_LOCUS8870</name>
</gene>
<dbReference type="Proteomes" id="UP000678499">
    <property type="component" value="Unassembled WGS sequence"/>
</dbReference>
<sequence length="91" mass="9431">MVCYTPVGGLSQQDVEALLLQKLAKSISLAQYPVLGLQVFAAVYRSRLRLLQNDDLGPAGTSCVKDAIKPSSANPEGSKQPAGAPSGTSGE</sequence>
<accession>A0A7R9BVC4</accession>
<proteinExistence type="predicted"/>
<evidence type="ECO:0000313" key="2">
    <source>
        <dbReference type="EMBL" id="CAD7281219.1"/>
    </source>
</evidence>
<evidence type="ECO:0000313" key="3">
    <source>
        <dbReference type="Proteomes" id="UP000678499"/>
    </source>
</evidence>
<dbReference type="AlphaFoldDB" id="A0A7R9BVC4"/>
<dbReference type="EMBL" id="CAJPEX010002695">
    <property type="protein sequence ID" value="CAG0921371.1"/>
    <property type="molecule type" value="Genomic_DNA"/>
</dbReference>
<keyword evidence="3" id="KW-1185">Reference proteome</keyword>
<feature type="region of interest" description="Disordered" evidence="1">
    <location>
        <begin position="54"/>
        <end position="91"/>
    </location>
</feature>
<name>A0A7R9BVC4_9CRUS</name>
<reference evidence="2" key="1">
    <citation type="submission" date="2020-11" db="EMBL/GenBank/DDBJ databases">
        <authorList>
            <person name="Tran Van P."/>
        </authorList>
    </citation>
    <scope>NUCLEOTIDE SEQUENCE</scope>
</reference>